<dbReference type="GO" id="GO:0007143">
    <property type="term" value="P:female meiotic nuclear division"/>
    <property type="evidence" value="ECO:0007669"/>
    <property type="project" value="TreeGrafter"/>
</dbReference>
<dbReference type="InterPro" id="IPR024835">
    <property type="entry name" value="SYCP2-like"/>
</dbReference>
<name>A0A6A1QBG2_BALPH</name>
<comment type="caution">
    <text evidence="3">The sequence shown here is derived from an EMBL/GenBank/DDBJ whole genome shotgun (WGS) entry which is preliminary data.</text>
</comment>
<feature type="region of interest" description="Disordered" evidence="1">
    <location>
        <begin position="731"/>
        <end position="752"/>
    </location>
</feature>
<feature type="region of interest" description="Disordered" evidence="1">
    <location>
        <begin position="660"/>
        <end position="683"/>
    </location>
</feature>
<evidence type="ECO:0000313" key="4">
    <source>
        <dbReference type="Proteomes" id="UP000437017"/>
    </source>
</evidence>
<feature type="compositionally biased region" description="Basic residues" evidence="1">
    <location>
        <begin position="367"/>
        <end position="377"/>
    </location>
</feature>
<dbReference type="GO" id="GO:0000779">
    <property type="term" value="C:condensed chromosome, centromeric region"/>
    <property type="evidence" value="ECO:0007669"/>
    <property type="project" value="TreeGrafter"/>
</dbReference>
<feature type="compositionally biased region" description="Basic and acidic residues" evidence="1">
    <location>
        <begin position="210"/>
        <end position="225"/>
    </location>
</feature>
<dbReference type="AlphaFoldDB" id="A0A6A1QBG2"/>
<feature type="region of interest" description="Disordered" evidence="1">
    <location>
        <begin position="360"/>
        <end position="401"/>
    </location>
</feature>
<evidence type="ECO:0000313" key="3">
    <source>
        <dbReference type="EMBL" id="KAB0404594.1"/>
    </source>
</evidence>
<accession>A0A6A1QBG2</accession>
<dbReference type="PANTHER" id="PTHR15607">
    <property type="entry name" value="SYNAPTONEMAL COMPLEX PROTEIN-RELATED"/>
    <property type="match status" value="1"/>
</dbReference>
<keyword evidence="4" id="KW-1185">Reference proteome</keyword>
<gene>
    <name evidence="3" type="ORF">E2I00_017041</name>
</gene>
<protein>
    <recommendedName>
        <fullName evidence="2">Synaptonemal complex protein 2 Spt16M-like domain-containing protein</fullName>
    </recommendedName>
</protein>
<dbReference type="EMBL" id="SGJD01000562">
    <property type="protein sequence ID" value="KAB0404594.1"/>
    <property type="molecule type" value="Genomic_DNA"/>
</dbReference>
<dbReference type="GO" id="GO:0007140">
    <property type="term" value="P:male meiotic nuclear division"/>
    <property type="evidence" value="ECO:0007669"/>
    <property type="project" value="TreeGrafter"/>
</dbReference>
<feature type="compositionally biased region" description="Basic residues" evidence="1">
    <location>
        <begin position="660"/>
        <end position="670"/>
    </location>
</feature>
<evidence type="ECO:0000259" key="2">
    <source>
        <dbReference type="Pfam" id="PF18584"/>
    </source>
</evidence>
<feature type="compositionally biased region" description="Basic and acidic residues" evidence="1">
    <location>
        <begin position="388"/>
        <end position="401"/>
    </location>
</feature>
<dbReference type="Proteomes" id="UP000437017">
    <property type="component" value="Unassembled WGS sequence"/>
</dbReference>
<proteinExistence type="predicted"/>
<dbReference type="PANTHER" id="PTHR15607:SF12">
    <property type="entry name" value="SYNAPTONEMAL COMPLEX PROTEIN 2"/>
    <property type="match status" value="1"/>
</dbReference>
<feature type="compositionally biased region" description="Basic residues" evidence="1">
    <location>
        <begin position="575"/>
        <end position="584"/>
    </location>
</feature>
<evidence type="ECO:0000256" key="1">
    <source>
        <dbReference type="SAM" id="MobiDB-lite"/>
    </source>
</evidence>
<reference evidence="3 4" key="1">
    <citation type="journal article" date="2019" name="PLoS ONE">
        <title>Genomic analyses reveal an absence of contemporary introgressive admixture between fin whales and blue whales, despite known hybrids.</title>
        <authorList>
            <person name="Westbury M.V."/>
            <person name="Petersen B."/>
            <person name="Lorenzen E.D."/>
        </authorList>
    </citation>
    <scope>NUCLEOTIDE SEQUENCE [LARGE SCALE GENOMIC DNA]</scope>
    <source>
        <strain evidence="3">FinWhale-01</strain>
    </source>
</reference>
<dbReference type="GO" id="GO:0000800">
    <property type="term" value="C:lateral element"/>
    <property type="evidence" value="ECO:0007669"/>
    <property type="project" value="TreeGrafter"/>
</dbReference>
<feature type="domain" description="Synaptonemal complex protein 2 Spt16M-like" evidence="2">
    <location>
        <begin position="22"/>
        <end position="66"/>
    </location>
</feature>
<organism evidence="3 4">
    <name type="scientific">Balaenoptera physalus</name>
    <name type="common">Fin whale</name>
    <name type="synonym">Balaena physalus</name>
    <dbReference type="NCBI Taxonomy" id="9770"/>
    <lineage>
        <taxon>Eukaryota</taxon>
        <taxon>Metazoa</taxon>
        <taxon>Chordata</taxon>
        <taxon>Craniata</taxon>
        <taxon>Vertebrata</taxon>
        <taxon>Euteleostomi</taxon>
        <taxon>Mammalia</taxon>
        <taxon>Eutheria</taxon>
        <taxon>Laurasiatheria</taxon>
        <taxon>Artiodactyla</taxon>
        <taxon>Whippomorpha</taxon>
        <taxon>Cetacea</taxon>
        <taxon>Mysticeti</taxon>
        <taxon>Balaenopteridae</taxon>
        <taxon>Balaenoptera</taxon>
    </lineage>
</organism>
<feature type="region of interest" description="Disordered" evidence="1">
    <location>
        <begin position="118"/>
        <end position="156"/>
    </location>
</feature>
<feature type="non-terminal residue" evidence="3">
    <location>
        <position position="1"/>
    </location>
</feature>
<feature type="compositionally biased region" description="Basic and acidic residues" evidence="1">
    <location>
        <begin position="606"/>
        <end position="631"/>
    </location>
</feature>
<feature type="region of interest" description="Disordered" evidence="1">
    <location>
        <begin position="170"/>
        <end position="225"/>
    </location>
</feature>
<dbReference type="OrthoDB" id="10256849at2759"/>
<dbReference type="Pfam" id="PF18584">
    <property type="entry name" value="SYCP2_SLD"/>
    <property type="match status" value="1"/>
</dbReference>
<feature type="region of interest" description="Disordered" evidence="1">
    <location>
        <begin position="567"/>
        <end position="647"/>
    </location>
</feature>
<sequence>IPIEWYHRNECKLISVIPLRTVRESKKLLTITLKNKVKVSEREGKELLLYFDASLEITNVTQKIFGANKYREFTRKQGVSVAKTSVHILFDASGSQILVPESQISPVEEELVSLKEKANPQEEFAKPPKYIKNSNQGDRKNRQPEIITPSKRKMSEASMIVSGADRYTVRTTPRRRRIKPPLQMMSSTEKPGASKTLENGVDNAVSLKSRPSEERNRGDNTDKHIETAKVIEKTENKDIEFPNQNFNIVINKKLTKQKSSSSISDDNSQEMGKVQYGKERMQHNKIHKAEVEVCKRNKQQQLNHSKHLEEKNIENTKQSDWHIESETTFKSVLLNKTVEESVICRKKYTLSKDVNTAICDKSPSPRKNAKSHRKSGKRLTSEFNSWDLKQKKMREESKGKGFSDAAESLISQINKRYKPKDGIKSTRKLKESLIDSGFSNKSDLQLSKEKVQKKRYRQLKTTFVNVTSECPLNDVYNFNLNGADEPIIKLGIQEFQATARETCVDSSITLLGLRNHYELEPSLKTKDKRTVTNHKKKNLFSDTDTEYKCDDSKTDISWLREPKSKPQLIDYSRSKNVKKHKSGKSRPSLERGQPRSKMTPNKNITKKVDETVPDGRTRLPRRAAETKKNYKDLSNSESESEQEFSHSFKEKVLVKEEKIHSRRKTMKLPKKQQNSFTAETQEDVSKEWKNSSLLKDTIRDNSNIGIEKITERDFTQDYGCITKPVSPCPKISSPESLNSGVGSPIKSPKNSEKNLLCTRESCSPIPRSFFLESHSASPLSMSSEGREKIWCGMSYDSTHVSGPTQHLSRKRMYIEDNLSNPGEAELEEEEERANLLPKKLSKGEGADHHTCKVSESISPLSNDFSIPGENWETEISGVGTMCEELNTEFRRKVHIRHKMMDYFTKQSWKTAQQHVKTMNHQIQEYRIKKLDKFQFIIIEELENFEKDSQSLKDLEKEFVGFWEKVFQKFSAYQKSEQQRLHLLKASLEKNVFYNTDYEETIFTSESNLPFCCENFIVNFMGEIIYSQMCLMKENMKMLQDRLLKEMQEEELLNVRRGLMSLFMAHERNNV</sequence>
<dbReference type="InterPro" id="IPR040560">
    <property type="entry name" value="SYCP2_SLD"/>
</dbReference>